<dbReference type="AlphaFoldDB" id="A0AAV4N8B7"/>
<evidence type="ECO:0000313" key="2">
    <source>
        <dbReference type="Proteomes" id="UP001054945"/>
    </source>
</evidence>
<name>A0AAV4N8B7_CAEEX</name>
<proteinExistence type="predicted"/>
<accession>A0AAV4N8B7</accession>
<organism evidence="1 2">
    <name type="scientific">Caerostris extrusa</name>
    <name type="common">Bark spider</name>
    <name type="synonym">Caerostris bankana</name>
    <dbReference type="NCBI Taxonomy" id="172846"/>
    <lineage>
        <taxon>Eukaryota</taxon>
        <taxon>Metazoa</taxon>
        <taxon>Ecdysozoa</taxon>
        <taxon>Arthropoda</taxon>
        <taxon>Chelicerata</taxon>
        <taxon>Arachnida</taxon>
        <taxon>Araneae</taxon>
        <taxon>Araneomorphae</taxon>
        <taxon>Entelegynae</taxon>
        <taxon>Araneoidea</taxon>
        <taxon>Araneidae</taxon>
        <taxon>Caerostris</taxon>
    </lineage>
</organism>
<dbReference type="EMBL" id="BPLR01020620">
    <property type="protein sequence ID" value="GIX80731.1"/>
    <property type="molecule type" value="Genomic_DNA"/>
</dbReference>
<sequence>MNHSESKFQSEFCKSYHQISSFLKEVTGMDTFNGLKSANGFEAANVATGPRYGLTKAFKNFWKFPQKSLDFLL</sequence>
<dbReference type="Proteomes" id="UP001054945">
    <property type="component" value="Unassembled WGS sequence"/>
</dbReference>
<evidence type="ECO:0000313" key="1">
    <source>
        <dbReference type="EMBL" id="GIX80731.1"/>
    </source>
</evidence>
<keyword evidence="2" id="KW-1185">Reference proteome</keyword>
<protein>
    <submittedName>
        <fullName evidence="1">Uncharacterized protein</fullName>
    </submittedName>
</protein>
<comment type="caution">
    <text evidence="1">The sequence shown here is derived from an EMBL/GenBank/DDBJ whole genome shotgun (WGS) entry which is preliminary data.</text>
</comment>
<reference evidence="1 2" key="1">
    <citation type="submission" date="2021-06" db="EMBL/GenBank/DDBJ databases">
        <title>Caerostris extrusa draft genome.</title>
        <authorList>
            <person name="Kono N."/>
            <person name="Arakawa K."/>
        </authorList>
    </citation>
    <scope>NUCLEOTIDE SEQUENCE [LARGE SCALE GENOMIC DNA]</scope>
</reference>
<gene>
    <name evidence="1" type="ORF">CEXT_555921</name>
</gene>